<evidence type="ECO:0000313" key="2">
    <source>
        <dbReference type="Proteomes" id="UP001055879"/>
    </source>
</evidence>
<sequence>MKSILDIKSPRNIKEAQRLTGHIAALNRFISRSSDKCCLFYNVLRKNRGFEWTDDHENALQELKKYMASPPLLSKSEDHKILQLYLADSPNVVSVVLVREDDKQQRPVYYVSKSFLDAETRYSSMEKLLLALIIAAKKLRHYFESHPITVVTNFPLKSVLRKPELTGRLAKWSIYLSSYDIEYKPRGAGLGVVLKSPQGGKMVYSIRCEFKATNNEAEYEALIAGLNMAHDLGATKLHVKSDSLLVVNQMNGYFAAKDSRMTAYLEITKDKSEEFK</sequence>
<keyword evidence="2" id="KW-1185">Reference proteome</keyword>
<dbReference type="Proteomes" id="UP001055879">
    <property type="component" value="Linkage Group LG02"/>
</dbReference>
<evidence type="ECO:0000313" key="1">
    <source>
        <dbReference type="EMBL" id="KAI3759392.1"/>
    </source>
</evidence>
<name>A0ACB9EKM9_ARCLA</name>
<comment type="caution">
    <text evidence="1">The sequence shown here is derived from an EMBL/GenBank/DDBJ whole genome shotgun (WGS) entry which is preliminary data.</text>
</comment>
<reference evidence="1 2" key="2">
    <citation type="journal article" date="2022" name="Mol. Ecol. Resour.">
        <title>The genomes of chicory, endive, great burdock and yacon provide insights into Asteraceae paleo-polyploidization history and plant inulin production.</title>
        <authorList>
            <person name="Fan W."/>
            <person name="Wang S."/>
            <person name="Wang H."/>
            <person name="Wang A."/>
            <person name="Jiang F."/>
            <person name="Liu H."/>
            <person name="Zhao H."/>
            <person name="Xu D."/>
            <person name="Zhang Y."/>
        </authorList>
    </citation>
    <scope>NUCLEOTIDE SEQUENCE [LARGE SCALE GENOMIC DNA]</scope>
    <source>
        <strain evidence="2">cv. Niubang</strain>
    </source>
</reference>
<reference evidence="2" key="1">
    <citation type="journal article" date="2022" name="Mol. Ecol. Resour.">
        <title>The genomes of chicory, endive, great burdock and yacon provide insights into Asteraceae palaeo-polyploidization history and plant inulin production.</title>
        <authorList>
            <person name="Fan W."/>
            <person name="Wang S."/>
            <person name="Wang H."/>
            <person name="Wang A."/>
            <person name="Jiang F."/>
            <person name="Liu H."/>
            <person name="Zhao H."/>
            <person name="Xu D."/>
            <person name="Zhang Y."/>
        </authorList>
    </citation>
    <scope>NUCLEOTIDE SEQUENCE [LARGE SCALE GENOMIC DNA]</scope>
    <source>
        <strain evidence="2">cv. Niubang</strain>
    </source>
</reference>
<gene>
    <name evidence="1" type="ORF">L6452_07169</name>
</gene>
<protein>
    <submittedName>
        <fullName evidence="1">Uncharacterized protein</fullName>
    </submittedName>
</protein>
<accession>A0ACB9EKM9</accession>
<dbReference type="EMBL" id="CM042048">
    <property type="protein sequence ID" value="KAI3759392.1"/>
    <property type="molecule type" value="Genomic_DNA"/>
</dbReference>
<organism evidence="1 2">
    <name type="scientific">Arctium lappa</name>
    <name type="common">Greater burdock</name>
    <name type="synonym">Lappa major</name>
    <dbReference type="NCBI Taxonomy" id="4217"/>
    <lineage>
        <taxon>Eukaryota</taxon>
        <taxon>Viridiplantae</taxon>
        <taxon>Streptophyta</taxon>
        <taxon>Embryophyta</taxon>
        <taxon>Tracheophyta</taxon>
        <taxon>Spermatophyta</taxon>
        <taxon>Magnoliopsida</taxon>
        <taxon>eudicotyledons</taxon>
        <taxon>Gunneridae</taxon>
        <taxon>Pentapetalae</taxon>
        <taxon>asterids</taxon>
        <taxon>campanulids</taxon>
        <taxon>Asterales</taxon>
        <taxon>Asteraceae</taxon>
        <taxon>Carduoideae</taxon>
        <taxon>Cardueae</taxon>
        <taxon>Arctiinae</taxon>
        <taxon>Arctium</taxon>
    </lineage>
</organism>
<proteinExistence type="predicted"/>